<keyword evidence="3" id="KW-1185">Reference proteome</keyword>
<reference evidence="2 3" key="1">
    <citation type="submission" date="2021-10" db="EMBL/GenBank/DDBJ databases">
        <authorList>
            <person name="Chen M."/>
        </authorList>
    </citation>
    <scope>NUCLEOTIDE SEQUENCE [LARGE SCALE GENOMIC DNA]</scope>
    <source>
        <strain evidence="2 3">H3-26</strain>
    </source>
</reference>
<accession>A0ABS8BL99</accession>
<evidence type="ECO:0000256" key="1">
    <source>
        <dbReference type="SAM" id="MobiDB-lite"/>
    </source>
</evidence>
<dbReference type="Proteomes" id="UP001198034">
    <property type="component" value="Unassembled WGS sequence"/>
</dbReference>
<dbReference type="RefSeq" id="WP_226764244.1">
    <property type="nucleotide sequence ID" value="NZ_JAJAWG010000005.1"/>
</dbReference>
<feature type="compositionally biased region" description="Polar residues" evidence="1">
    <location>
        <begin position="38"/>
        <end position="48"/>
    </location>
</feature>
<sequence>MLVQAKRRCAARKVCRLSFTSSSRRLIHAWGNALADDINTSDQPPATRSRQDHALPPSRPCGWRAAVQPLIATVF</sequence>
<organism evidence="2 3">
    <name type="scientific">Deefgea salmonis</name>
    <dbReference type="NCBI Taxonomy" id="2875502"/>
    <lineage>
        <taxon>Bacteria</taxon>
        <taxon>Pseudomonadati</taxon>
        <taxon>Pseudomonadota</taxon>
        <taxon>Betaproteobacteria</taxon>
        <taxon>Neisseriales</taxon>
        <taxon>Chitinibacteraceae</taxon>
        <taxon>Deefgea</taxon>
    </lineage>
</organism>
<protein>
    <submittedName>
        <fullName evidence="2">Uncharacterized protein</fullName>
    </submittedName>
</protein>
<proteinExistence type="predicted"/>
<evidence type="ECO:0000313" key="3">
    <source>
        <dbReference type="Proteomes" id="UP001198034"/>
    </source>
</evidence>
<name>A0ABS8BL99_9NEIS</name>
<gene>
    <name evidence="2" type="ORF">LG219_09430</name>
</gene>
<feature type="region of interest" description="Disordered" evidence="1">
    <location>
        <begin position="38"/>
        <end position="59"/>
    </location>
</feature>
<comment type="caution">
    <text evidence="2">The sequence shown here is derived from an EMBL/GenBank/DDBJ whole genome shotgun (WGS) entry which is preliminary data.</text>
</comment>
<evidence type="ECO:0000313" key="2">
    <source>
        <dbReference type="EMBL" id="MCB5196489.1"/>
    </source>
</evidence>
<dbReference type="EMBL" id="JAJAWG010000005">
    <property type="protein sequence ID" value="MCB5196489.1"/>
    <property type="molecule type" value="Genomic_DNA"/>
</dbReference>